<protein>
    <submittedName>
        <fullName evidence="3">Uncharacterized protein</fullName>
    </submittedName>
</protein>
<gene>
    <name evidence="3" type="ORF">AAFF_G00432480</name>
</gene>
<dbReference type="Proteomes" id="UP001221898">
    <property type="component" value="Unassembled WGS sequence"/>
</dbReference>
<evidence type="ECO:0000313" key="3">
    <source>
        <dbReference type="EMBL" id="KAJ8397901.1"/>
    </source>
</evidence>
<reference evidence="3" key="1">
    <citation type="journal article" date="2023" name="Science">
        <title>Genome structures resolve the early diversification of teleost fishes.</title>
        <authorList>
            <person name="Parey E."/>
            <person name="Louis A."/>
            <person name="Montfort J."/>
            <person name="Bouchez O."/>
            <person name="Roques C."/>
            <person name="Iampietro C."/>
            <person name="Lluch J."/>
            <person name="Castinel A."/>
            <person name="Donnadieu C."/>
            <person name="Desvignes T."/>
            <person name="Floi Bucao C."/>
            <person name="Jouanno E."/>
            <person name="Wen M."/>
            <person name="Mejri S."/>
            <person name="Dirks R."/>
            <person name="Jansen H."/>
            <person name="Henkel C."/>
            <person name="Chen W.J."/>
            <person name="Zahm M."/>
            <person name="Cabau C."/>
            <person name="Klopp C."/>
            <person name="Thompson A.W."/>
            <person name="Robinson-Rechavi M."/>
            <person name="Braasch I."/>
            <person name="Lecointre G."/>
            <person name="Bobe J."/>
            <person name="Postlethwait J.H."/>
            <person name="Berthelot C."/>
            <person name="Roest Crollius H."/>
            <person name="Guiguen Y."/>
        </authorList>
    </citation>
    <scope>NUCLEOTIDE SEQUENCE</scope>
    <source>
        <strain evidence="3">NC1722</strain>
    </source>
</reference>
<organism evidence="3 4">
    <name type="scientific">Aldrovandia affinis</name>
    <dbReference type="NCBI Taxonomy" id="143900"/>
    <lineage>
        <taxon>Eukaryota</taxon>
        <taxon>Metazoa</taxon>
        <taxon>Chordata</taxon>
        <taxon>Craniata</taxon>
        <taxon>Vertebrata</taxon>
        <taxon>Euteleostomi</taxon>
        <taxon>Actinopterygii</taxon>
        <taxon>Neopterygii</taxon>
        <taxon>Teleostei</taxon>
        <taxon>Notacanthiformes</taxon>
        <taxon>Halosauridae</taxon>
        <taxon>Aldrovandia</taxon>
    </lineage>
</organism>
<feature type="transmembrane region" description="Helical" evidence="2">
    <location>
        <begin position="12"/>
        <end position="35"/>
    </location>
</feature>
<evidence type="ECO:0000256" key="1">
    <source>
        <dbReference type="SAM" id="MobiDB-lite"/>
    </source>
</evidence>
<keyword evidence="4" id="KW-1185">Reference proteome</keyword>
<evidence type="ECO:0000313" key="4">
    <source>
        <dbReference type="Proteomes" id="UP001221898"/>
    </source>
</evidence>
<accession>A0AAD7WI50</accession>
<sequence>MARSDKTNRTSLYLARLVTGWLDAASGMALVRIAVRHTSYCCRLGILATLRPELFAEHEASLSRAAPCSLGRVQAQASSCAGARRPERDGEDAPELPGAAARPARPQDRLVIPSAAALASRDGGEILSVHKHTIAAG</sequence>
<keyword evidence="2" id="KW-0812">Transmembrane</keyword>
<name>A0AAD7WI50_9TELE</name>
<keyword evidence="2" id="KW-1133">Transmembrane helix</keyword>
<comment type="caution">
    <text evidence="3">The sequence shown here is derived from an EMBL/GenBank/DDBJ whole genome shotgun (WGS) entry which is preliminary data.</text>
</comment>
<dbReference type="EMBL" id="JAINUG010000094">
    <property type="protein sequence ID" value="KAJ8397901.1"/>
    <property type="molecule type" value="Genomic_DNA"/>
</dbReference>
<dbReference type="AlphaFoldDB" id="A0AAD7WI50"/>
<evidence type="ECO:0000256" key="2">
    <source>
        <dbReference type="SAM" id="Phobius"/>
    </source>
</evidence>
<keyword evidence="2" id="KW-0472">Membrane</keyword>
<proteinExistence type="predicted"/>
<feature type="region of interest" description="Disordered" evidence="1">
    <location>
        <begin position="79"/>
        <end position="108"/>
    </location>
</feature>